<gene>
    <name evidence="8" type="ORF">CBB_399</name>
</gene>
<dbReference type="EMBL" id="KU574722">
    <property type="protein sequence ID" value="AMM43962.1"/>
    <property type="molecule type" value="Genomic_DNA"/>
</dbReference>
<dbReference type="PANTHER" id="PTHR46098">
    <property type="entry name" value="TRNA (CYTOSINE(38)-C(5))-METHYLTRANSFERASE"/>
    <property type="match status" value="1"/>
</dbReference>
<dbReference type="InterPro" id="IPR029063">
    <property type="entry name" value="SAM-dependent_MTases_sf"/>
</dbReference>
<proteinExistence type="inferred from homology"/>
<evidence type="ECO:0000256" key="3">
    <source>
        <dbReference type="ARBA" id="ARBA00022679"/>
    </source>
</evidence>
<keyword evidence="5" id="KW-0899">Viral immunoevasion</keyword>
<dbReference type="PANTHER" id="PTHR46098:SF1">
    <property type="entry name" value="TRNA (CYTOSINE(38)-C(5))-METHYLTRANSFERASE"/>
    <property type="match status" value="1"/>
</dbReference>
<evidence type="ECO:0000256" key="7">
    <source>
        <dbReference type="PROSITE-ProRule" id="PRU01016"/>
    </source>
</evidence>
<protein>
    <submittedName>
        <fullName evidence="8">Cytosine methyltransferase</fullName>
    </submittedName>
</protein>
<evidence type="ECO:0000256" key="5">
    <source>
        <dbReference type="ARBA" id="ARBA00023280"/>
    </source>
</evidence>
<name>A0A1L2CVA2_9CAUD</name>
<dbReference type="InterPro" id="IPR001525">
    <property type="entry name" value="C5_MeTfrase"/>
</dbReference>
<dbReference type="Gene3D" id="3.90.120.10">
    <property type="entry name" value="DNA Methylase, subunit A, domain 2"/>
    <property type="match status" value="1"/>
</dbReference>
<feature type="active site" evidence="7">
    <location>
        <position position="78"/>
    </location>
</feature>
<sequence>MKPITVLSLFNGMSCGYMALQNAGIPIDKYYSSEIDKYAIAESQENFPDIIQLGDVTKWEEWDIDWSSIDLLMGGFPCQAWSVAGKQGGTNDPRGMLFHTMIDIFNHIKSVNPDVNYLFENVKMKKDFEEYCSGIIGRTPHLINSENYTAHYRQRYYWISTDNFIIPPPKSIAPELYQILESGFVDRTKSYCLDANYFKGGDANQYFNKSRRQLVFFNYPIDKQYLVENGKNGVDYRKLSVVECCRLQGVPDDFFKVSSNTQAYKMLGNGWTVPVIEHLLREIFNG</sequence>
<evidence type="ECO:0000256" key="2">
    <source>
        <dbReference type="ARBA" id="ARBA00022632"/>
    </source>
</evidence>
<accession>A0A1L2CVA2</accession>
<dbReference type="PROSITE" id="PS51679">
    <property type="entry name" value="SAM_MT_C5"/>
    <property type="match status" value="1"/>
</dbReference>
<dbReference type="GO" id="GO:0052170">
    <property type="term" value="P:symbiont-mediated suppression of host innate immune response"/>
    <property type="evidence" value="ECO:0007669"/>
    <property type="project" value="UniProtKB-KW"/>
</dbReference>
<dbReference type="PROSITE" id="PS00094">
    <property type="entry name" value="C5_MTASE_1"/>
    <property type="match status" value="1"/>
</dbReference>
<dbReference type="Proteomes" id="UP000223891">
    <property type="component" value="Segment"/>
</dbReference>
<dbReference type="GO" id="GO:0032259">
    <property type="term" value="P:methylation"/>
    <property type="evidence" value="ECO:0007669"/>
    <property type="project" value="UniProtKB-KW"/>
</dbReference>
<dbReference type="InterPro" id="IPR018117">
    <property type="entry name" value="C5_DNA_meth_AS"/>
</dbReference>
<organism evidence="8 9">
    <name type="scientific">Pectobacterium phage vB_PcaM_CBB</name>
    <dbReference type="NCBI Taxonomy" id="2772511"/>
    <lineage>
        <taxon>Viruses</taxon>
        <taxon>Duplodnaviria</taxon>
        <taxon>Heunggongvirae</taxon>
        <taxon>Uroviricota</taxon>
        <taxon>Caudoviricetes</taxon>
        <taxon>Mimasvirus</taxon>
        <taxon>Mimasvirus CBB</taxon>
    </lineage>
</organism>
<evidence type="ECO:0000313" key="9">
    <source>
        <dbReference type="Proteomes" id="UP000223891"/>
    </source>
</evidence>
<evidence type="ECO:0000256" key="6">
    <source>
        <dbReference type="ARBA" id="ARBA00033479"/>
    </source>
</evidence>
<dbReference type="Gene3D" id="3.40.50.150">
    <property type="entry name" value="Vaccinia Virus protein VP39"/>
    <property type="match status" value="1"/>
</dbReference>
<evidence type="ECO:0000256" key="4">
    <source>
        <dbReference type="ARBA" id="ARBA00022691"/>
    </source>
</evidence>
<keyword evidence="2" id="KW-1090">Inhibition of host innate immune response by virus</keyword>
<keyword evidence="2" id="KW-0945">Host-virus interaction</keyword>
<keyword evidence="4 7" id="KW-0949">S-adenosyl-L-methionine</keyword>
<dbReference type="SUPFAM" id="SSF53335">
    <property type="entry name" value="S-adenosyl-L-methionine-dependent methyltransferases"/>
    <property type="match status" value="1"/>
</dbReference>
<reference evidence="9" key="1">
    <citation type="submission" date="2016-01" db="EMBL/GenBank/DDBJ databases">
        <title>Isolation and Characterization of Enterobacteria phage CBB.</title>
        <authorList>
            <person name="Buttimer C.T.H."/>
            <person name="Hendrix H."/>
            <person name="Alexandre H."/>
            <person name="O'Mahony J."/>
            <person name="Lavigne R."/>
            <person name="Coffey A."/>
        </authorList>
    </citation>
    <scope>NUCLEOTIDE SEQUENCE [LARGE SCALE GENOMIC DNA]</scope>
</reference>
<keyword evidence="1 7" id="KW-0489">Methyltransferase</keyword>
<evidence type="ECO:0000313" key="8">
    <source>
        <dbReference type="EMBL" id="AMM43962.1"/>
    </source>
</evidence>
<dbReference type="GO" id="GO:0008168">
    <property type="term" value="F:methyltransferase activity"/>
    <property type="evidence" value="ECO:0007669"/>
    <property type="project" value="UniProtKB-KW"/>
</dbReference>
<dbReference type="Pfam" id="PF00145">
    <property type="entry name" value="DNA_methylase"/>
    <property type="match status" value="2"/>
</dbReference>
<keyword evidence="3 7" id="KW-0808">Transferase</keyword>
<dbReference type="InterPro" id="IPR050750">
    <property type="entry name" value="C5-MTase"/>
</dbReference>
<keyword evidence="6" id="KW-1258">Restriction-modification system evasion by virus</keyword>
<keyword evidence="9" id="KW-1185">Reference proteome</keyword>
<evidence type="ECO:0000256" key="1">
    <source>
        <dbReference type="ARBA" id="ARBA00022603"/>
    </source>
</evidence>
<dbReference type="GO" id="GO:0099018">
    <property type="term" value="P:symbiont-mediated evasion of host restriction-modification system"/>
    <property type="evidence" value="ECO:0007669"/>
    <property type="project" value="UniProtKB-KW"/>
</dbReference>
<comment type="similarity">
    <text evidence="7">Belongs to the class I-like SAM-binding methyltransferase superfamily. C5-methyltransferase family.</text>
</comment>